<proteinExistence type="predicted"/>
<keyword evidence="2" id="KW-1185">Reference proteome</keyword>
<name>A0A074YXD7_OPIVI</name>
<dbReference type="Proteomes" id="UP000054324">
    <property type="component" value="Unassembled WGS sequence"/>
</dbReference>
<organism evidence="1 2">
    <name type="scientific">Opisthorchis viverrini</name>
    <name type="common">Southeast Asian liver fluke</name>
    <dbReference type="NCBI Taxonomy" id="6198"/>
    <lineage>
        <taxon>Eukaryota</taxon>
        <taxon>Metazoa</taxon>
        <taxon>Spiralia</taxon>
        <taxon>Lophotrochozoa</taxon>
        <taxon>Platyhelminthes</taxon>
        <taxon>Trematoda</taxon>
        <taxon>Digenea</taxon>
        <taxon>Opisthorchiida</taxon>
        <taxon>Opisthorchiata</taxon>
        <taxon>Opisthorchiidae</taxon>
        <taxon>Opisthorchis</taxon>
    </lineage>
</organism>
<dbReference type="EMBL" id="KL597245">
    <property type="protein sequence ID" value="KER19318.1"/>
    <property type="molecule type" value="Genomic_DNA"/>
</dbReference>
<protein>
    <submittedName>
        <fullName evidence="1">Uncharacterized protein</fullName>
    </submittedName>
</protein>
<evidence type="ECO:0000313" key="1">
    <source>
        <dbReference type="EMBL" id="KER19318.1"/>
    </source>
</evidence>
<dbReference type="CTD" id="20326038"/>
<dbReference type="RefSeq" id="XP_009176933.1">
    <property type="nucleotide sequence ID" value="XM_009178669.1"/>
</dbReference>
<evidence type="ECO:0000313" key="2">
    <source>
        <dbReference type="Proteomes" id="UP000054324"/>
    </source>
</evidence>
<accession>A0A074YXD7</accession>
<dbReference type="KEGG" id="ovi:T265_11870"/>
<dbReference type="GeneID" id="20326038"/>
<dbReference type="AlphaFoldDB" id="A0A074YXD7"/>
<gene>
    <name evidence="1" type="ORF">T265_11870</name>
</gene>
<reference evidence="1 2" key="1">
    <citation type="submission" date="2013-11" db="EMBL/GenBank/DDBJ databases">
        <title>Opisthorchis viverrini - life in the bile duct.</title>
        <authorList>
            <person name="Young N.D."/>
            <person name="Nagarajan N."/>
            <person name="Lin S.J."/>
            <person name="Korhonen P.K."/>
            <person name="Jex A.R."/>
            <person name="Hall R.S."/>
            <person name="Safavi-Hemami H."/>
            <person name="Kaewkong W."/>
            <person name="Bertrand D."/>
            <person name="Gao S."/>
            <person name="Seet Q."/>
            <person name="Wongkham S."/>
            <person name="Teh B.T."/>
            <person name="Wongkham C."/>
            <person name="Intapan P.M."/>
            <person name="Maleewong W."/>
            <person name="Yang X."/>
            <person name="Hu M."/>
            <person name="Wang Z."/>
            <person name="Hofmann A."/>
            <person name="Sternberg P.W."/>
            <person name="Tan P."/>
            <person name="Wang J."/>
            <person name="Gasser R.B."/>
        </authorList>
    </citation>
    <scope>NUCLEOTIDE SEQUENCE [LARGE SCALE GENOMIC DNA]</scope>
</reference>
<sequence length="60" mass="6817">MFESTLKAFVFVRVRSMRSLNEAAHWCFKDKHATVPNYSSGGLRTISVASRRGRAEKISQ</sequence>